<dbReference type="Proteomes" id="UP001217089">
    <property type="component" value="Unassembled WGS sequence"/>
</dbReference>
<dbReference type="EMBL" id="JARBDR010000214">
    <property type="protein sequence ID" value="KAJ8318261.1"/>
    <property type="molecule type" value="Genomic_DNA"/>
</dbReference>
<evidence type="ECO:0000256" key="2">
    <source>
        <dbReference type="ARBA" id="ARBA00008774"/>
    </source>
</evidence>
<dbReference type="PROSITE" id="PS50118">
    <property type="entry name" value="HMG_BOX_2"/>
    <property type="match status" value="2"/>
</dbReference>
<reference evidence="9 10" key="1">
    <citation type="submission" date="2022-12" db="EMBL/GenBank/DDBJ databases">
        <title>Chromosome-level genome of Tegillarca granosa.</title>
        <authorList>
            <person name="Kim J."/>
        </authorList>
    </citation>
    <scope>NUCLEOTIDE SEQUENCE [LARGE SCALE GENOMIC DNA]</scope>
    <source>
        <strain evidence="9">Teg-2019</strain>
        <tissue evidence="9">Adductor muscle</tissue>
    </source>
</reference>
<feature type="domain" description="HMG box" evidence="8">
    <location>
        <begin position="230"/>
        <end position="294"/>
    </location>
</feature>
<protein>
    <recommendedName>
        <fullName evidence="8">HMG box domain-containing protein</fullName>
    </recommendedName>
</protein>
<evidence type="ECO:0000256" key="1">
    <source>
        <dbReference type="ARBA" id="ARBA00004123"/>
    </source>
</evidence>
<sequence length="440" mass="51816">MLVHKPITKYWYQNHKDGPDFHIHSGICAVRYLSTSSSKDGFPEPPKKPVTTFLQFFISKKSEIQSQNPDKQYKEYARIASKMWNELDEKEKQKYQKAYDAKKTKYNQDYHEYLSNLTEDQKKQLQDDRTKTKEERQEKLALRKFRKRTVELGKPKKAISGYTMFARDFIKEKKTSEGLKIYKYNKLASEQREQYQENKSHWIQQMVLDGNNDVVKRNELKQELVNLGQPKRPPNAYALFSIELAKDRVGKPVSEIQKEIGEKWRKLPKDERQNFQEEYLSKLQGYKQAFEDWELQMEQDGMLQFVKAAQKLLEPKRRLAVVKPKKVASKKASKIQKTEKRTTKRSKDKKEVKAAEKKVTKTKKSTDKEKAAETKSEKTETKEKASKTKSEKKETKEKAAKTKSEKTETKEKAAKTKSGETETIEKKDDKPPTKKEWYEL</sequence>
<keyword evidence="10" id="KW-1185">Reference proteome</keyword>
<dbReference type="SUPFAM" id="SSF47095">
    <property type="entry name" value="HMG-box"/>
    <property type="match status" value="3"/>
</dbReference>
<evidence type="ECO:0000313" key="9">
    <source>
        <dbReference type="EMBL" id="KAJ8318261.1"/>
    </source>
</evidence>
<evidence type="ECO:0000256" key="5">
    <source>
        <dbReference type="PROSITE-ProRule" id="PRU00267"/>
    </source>
</evidence>
<feature type="DNA-binding region" description="HMG box" evidence="5">
    <location>
        <begin position="230"/>
        <end position="294"/>
    </location>
</feature>
<feature type="compositionally biased region" description="Basic and acidic residues" evidence="7">
    <location>
        <begin position="348"/>
        <end position="440"/>
    </location>
</feature>
<feature type="compositionally biased region" description="Basic residues" evidence="7">
    <location>
        <begin position="321"/>
        <end position="334"/>
    </location>
</feature>
<evidence type="ECO:0000256" key="3">
    <source>
        <dbReference type="ARBA" id="ARBA00023125"/>
    </source>
</evidence>
<dbReference type="InterPro" id="IPR050342">
    <property type="entry name" value="HMGB"/>
</dbReference>
<comment type="similarity">
    <text evidence="2">Belongs to the HMGB family.</text>
</comment>
<feature type="region of interest" description="Disordered" evidence="7">
    <location>
        <begin position="321"/>
        <end position="440"/>
    </location>
</feature>
<keyword evidence="4 5" id="KW-0539">Nucleus</keyword>
<evidence type="ECO:0000259" key="8">
    <source>
        <dbReference type="PROSITE" id="PS50118"/>
    </source>
</evidence>
<evidence type="ECO:0000256" key="7">
    <source>
        <dbReference type="SAM" id="MobiDB-lite"/>
    </source>
</evidence>
<keyword evidence="3 5" id="KW-0238">DNA-binding</keyword>
<keyword evidence="6" id="KW-0175">Coiled coil</keyword>
<evidence type="ECO:0000256" key="4">
    <source>
        <dbReference type="ARBA" id="ARBA00023242"/>
    </source>
</evidence>
<evidence type="ECO:0000313" key="10">
    <source>
        <dbReference type="Proteomes" id="UP001217089"/>
    </source>
</evidence>
<name>A0ABQ9FLU9_TEGGR</name>
<proteinExistence type="inferred from homology"/>
<dbReference type="Pfam" id="PF00505">
    <property type="entry name" value="HMG_box"/>
    <property type="match status" value="2"/>
</dbReference>
<comment type="subcellular location">
    <subcellularLocation>
        <location evidence="1">Nucleus</location>
    </subcellularLocation>
</comment>
<accession>A0ABQ9FLU9</accession>
<organism evidence="9 10">
    <name type="scientific">Tegillarca granosa</name>
    <name type="common">Malaysian cockle</name>
    <name type="synonym">Anadara granosa</name>
    <dbReference type="NCBI Taxonomy" id="220873"/>
    <lineage>
        <taxon>Eukaryota</taxon>
        <taxon>Metazoa</taxon>
        <taxon>Spiralia</taxon>
        <taxon>Lophotrochozoa</taxon>
        <taxon>Mollusca</taxon>
        <taxon>Bivalvia</taxon>
        <taxon>Autobranchia</taxon>
        <taxon>Pteriomorphia</taxon>
        <taxon>Arcoida</taxon>
        <taxon>Arcoidea</taxon>
        <taxon>Arcidae</taxon>
        <taxon>Tegillarca</taxon>
    </lineage>
</organism>
<dbReference type="SMART" id="SM00398">
    <property type="entry name" value="HMG"/>
    <property type="match status" value="3"/>
</dbReference>
<dbReference type="PANTHER" id="PTHR48112:SF32">
    <property type="entry name" value="HIGH MOBILITY GROUP PROTEIN B3"/>
    <property type="match status" value="1"/>
</dbReference>
<dbReference type="InterPro" id="IPR009071">
    <property type="entry name" value="HMG_box_dom"/>
</dbReference>
<dbReference type="Gene3D" id="1.10.30.10">
    <property type="entry name" value="High mobility group box domain"/>
    <property type="match status" value="2"/>
</dbReference>
<comment type="caution">
    <text evidence="9">The sequence shown here is derived from an EMBL/GenBank/DDBJ whole genome shotgun (WGS) entry which is preliminary data.</text>
</comment>
<feature type="coiled-coil region" evidence="6">
    <location>
        <begin position="115"/>
        <end position="142"/>
    </location>
</feature>
<gene>
    <name evidence="9" type="ORF">KUTeg_003352</name>
</gene>
<feature type="domain" description="HMG box" evidence="8">
    <location>
        <begin position="46"/>
        <end position="114"/>
    </location>
</feature>
<feature type="DNA-binding region" description="HMG box" evidence="5">
    <location>
        <begin position="46"/>
        <end position="114"/>
    </location>
</feature>
<dbReference type="InterPro" id="IPR036910">
    <property type="entry name" value="HMG_box_dom_sf"/>
</dbReference>
<dbReference type="PANTHER" id="PTHR48112">
    <property type="entry name" value="HIGH MOBILITY GROUP PROTEIN DSP1"/>
    <property type="match status" value="1"/>
</dbReference>
<evidence type="ECO:0000256" key="6">
    <source>
        <dbReference type="SAM" id="Coils"/>
    </source>
</evidence>